<evidence type="ECO:0000259" key="1">
    <source>
        <dbReference type="PROSITE" id="PS51444"/>
    </source>
</evidence>
<evidence type="ECO:0000313" key="2">
    <source>
        <dbReference type="EnsemblProtists" id="PYU1_T013062"/>
    </source>
</evidence>
<dbReference type="HOGENOM" id="CLU_1773036_0_0_1"/>
<dbReference type="EnsemblProtists" id="PYU1_T013062">
    <property type="protein sequence ID" value="PYU1_T013062"/>
    <property type="gene ID" value="PYU1_G013035"/>
</dbReference>
<dbReference type="VEuPathDB" id="FungiDB:PYU1_G013035"/>
<feature type="domain" description="FH2" evidence="1">
    <location>
        <begin position="1"/>
        <end position="145"/>
    </location>
</feature>
<name>K3X763_GLOUD</name>
<dbReference type="Proteomes" id="UP000019132">
    <property type="component" value="Unassembled WGS sequence"/>
</dbReference>
<dbReference type="OMA" id="EAWFEED"/>
<keyword evidence="3" id="KW-1185">Reference proteome</keyword>
<dbReference type="PROSITE" id="PS51444">
    <property type="entry name" value="FH2"/>
    <property type="match status" value="1"/>
</dbReference>
<dbReference type="EMBL" id="GL376570">
    <property type="status" value="NOT_ANNOTATED_CDS"/>
    <property type="molecule type" value="Genomic_DNA"/>
</dbReference>
<dbReference type="Gene3D" id="1.20.58.2220">
    <property type="entry name" value="Formin, FH2 domain"/>
    <property type="match status" value="1"/>
</dbReference>
<reference evidence="3" key="2">
    <citation type="submission" date="2010-04" db="EMBL/GenBank/DDBJ databases">
        <authorList>
            <person name="Buell R."/>
            <person name="Hamilton J."/>
            <person name="Hostetler J."/>
        </authorList>
    </citation>
    <scope>NUCLEOTIDE SEQUENCE [LARGE SCALE GENOMIC DNA]</scope>
    <source>
        <strain evidence="3">DAOM:BR144</strain>
    </source>
</reference>
<dbReference type="AlphaFoldDB" id="K3X763"/>
<reference evidence="2" key="3">
    <citation type="submission" date="2015-02" db="UniProtKB">
        <authorList>
            <consortium name="EnsemblProtists"/>
        </authorList>
    </citation>
    <scope>IDENTIFICATION</scope>
    <source>
        <strain evidence="2">DAOM BR144</strain>
    </source>
</reference>
<accession>K3X763</accession>
<organism evidence="2 3">
    <name type="scientific">Globisporangium ultimum (strain ATCC 200006 / CBS 805.95 / DAOM BR144)</name>
    <name type="common">Pythium ultimum</name>
    <dbReference type="NCBI Taxonomy" id="431595"/>
    <lineage>
        <taxon>Eukaryota</taxon>
        <taxon>Sar</taxon>
        <taxon>Stramenopiles</taxon>
        <taxon>Oomycota</taxon>
        <taxon>Peronosporomycetes</taxon>
        <taxon>Pythiales</taxon>
        <taxon>Pythiaceae</taxon>
        <taxon>Globisporangium</taxon>
    </lineage>
</organism>
<evidence type="ECO:0000313" key="3">
    <source>
        <dbReference type="Proteomes" id="UP000019132"/>
    </source>
</evidence>
<dbReference type="InterPro" id="IPR042201">
    <property type="entry name" value="FH2_Formin_sf"/>
</dbReference>
<protein>
    <recommendedName>
        <fullName evidence="1">FH2 domain-containing protein</fullName>
    </recommendedName>
</protein>
<reference evidence="3" key="1">
    <citation type="journal article" date="2010" name="Genome Biol.">
        <title>Genome sequence of the necrotrophic plant pathogen Pythium ultimum reveals original pathogenicity mechanisms and effector repertoire.</title>
        <authorList>
            <person name="Levesque C.A."/>
            <person name="Brouwer H."/>
            <person name="Cano L."/>
            <person name="Hamilton J.P."/>
            <person name="Holt C."/>
            <person name="Huitema E."/>
            <person name="Raffaele S."/>
            <person name="Robideau G.P."/>
            <person name="Thines M."/>
            <person name="Win J."/>
            <person name="Zerillo M.M."/>
            <person name="Beakes G.W."/>
            <person name="Boore J.L."/>
            <person name="Busam D."/>
            <person name="Dumas B."/>
            <person name="Ferriera S."/>
            <person name="Fuerstenberg S.I."/>
            <person name="Gachon C.M."/>
            <person name="Gaulin E."/>
            <person name="Govers F."/>
            <person name="Grenville-Briggs L."/>
            <person name="Horner N."/>
            <person name="Hostetler J."/>
            <person name="Jiang R.H."/>
            <person name="Johnson J."/>
            <person name="Krajaejun T."/>
            <person name="Lin H."/>
            <person name="Meijer H.J."/>
            <person name="Moore B."/>
            <person name="Morris P."/>
            <person name="Phuntmart V."/>
            <person name="Puiu D."/>
            <person name="Shetty J."/>
            <person name="Stajich J.E."/>
            <person name="Tripathy S."/>
            <person name="Wawra S."/>
            <person name="van West P."/>
            <person name="Whitty B.R."/>
            <person name="Coutinho P.M."/>
            <person name="Henrissat B."/>
            <person name="Martin F."/>
            <person name="Thomas P.D."/>
            <person name="Tyler B.M."/>
            <person name="De Vries R.P."/>
            <person name="Kamoun S."/>
            <person name="Yandell M."/>
            <person name="Tisserat N."/>
            <person name="Buell C.R."/>
        </authorList>
    </citation>
    <scope>NUCLEOTIDE SEQUENCE</scope>
    <source>
        <strain evidence="3">DAOM:BR144</strain>
    </source>
</reference>
<dbReference type="eggNOG" id="KOG1922">
    <property type="taxonomic scope" value="Eukaryota"/>
</dbReference>
<dbReference type="STRING" id="431595.K3X763"/>
<dbReference type="InterPro" id="IPR015425">
    <property type="entry name" value="FH2_Formin"/>
</dbReference>
<dbReference type="InParanoid" id="K3X763"/>
<proteinExistence type="predicted"/>
<dbReference type="SUPFAM" id="SSF101447">
    <property type="entry name" value="Formin homology 2 domain (FH2 domain)"/>
    <property type="match status" value="1"/>
</dbReference>
<sequence length="147" mass="17009">RDVPILARFYDQINLITKCSKVSLHALHSEQKSLEEGLKSLKHEAQVVIPTAGDTDAELATSILQHFATEVEHELEALQDLLDQMNASKSHFLEYFEEEETGEELDLLLGHISNFTAEFRREHKKYLEAQRQQRLKEQKELAQSTRH</sequence>
<dbReference type="Pfam" id="PF02181">
    <property type="entry name" value="FH2"/>
    <property type="match status" value="1"/>
</dbReference>